<evidence type="ECO:0000256" key="5">
    <source>
        <dbReference type="ARBA" id="ARBA00051131"/>
    </source>
</evidence>
<evidence type="ECO:0000259" key="7">
    <source>
        <dbReference type="SMART" id="SM00852"/>
    </source>
</evidence>
<comment type="caution">
    <text evidence="8">The sequence shown here is derived from an EMBL/GenBank/DDBJ whole genome shotgun (WGS) entry which is preliminary data.</text>
</comment>
<dbReference type="PROSITE" id="PS01078">
    <property type="entry name" value="MOCF_BIOSYNTHESIS_1"/>
    <property type="match status" value="1"/>
</dbReference>
<proteinExistence type="predicted"/>
<dbReference type="InterPro" id="IPR051920">
    <property type="entry name" value="MPT_Adenylyltrnsfr/MoaC-Rel"/>
</dbReference>
<dbReference type="GO" id="GO:0006777">
    <property type="term" value="P:Mo-molybdopterin cofactor biosynthetic process"/>
    <property type="evidence" value="ECO:0007669"/>
    <property type="project" value="UniProtKB-KW"/>
</dbReference>
<evidence type="ECO:0000256" key="3">
    <source>
        <dbReference type="ARBA" id="ARBA00013491"/>
    </source>
</evidence>
<keyword evidence="4" id="KW-0501">Molybdenum cofactor biosynthesis</keyword>
<comment type="pathway">
    <text evidence="1">Cofactor biosynthesis; molybdopterin biosynthesis.</text>
</comment>
<gene>
    <name evidence="8" type="ORF">ENW50_02205</name>
</gene>
<protein>
    <recommendedName>
        <fullName evidence="3">Molybdopterin adenylyltransferase</fullName>
        <ecNumber evidence="2">2.7.7.75</ecNumber>
    </recommendedName>
</protein>
<feature type="domain" description="MoaB/Mog" evidence="7">
    <location>
        <begin position="5"/>
        <end position="147"/>
    </location>
</feature>
<dbReference type="Gene3D" id="3.40.980.10">
    <property type="entry name" value="MoaB/Mog-like domain"/>
    <property type="match status" value="1"/>
</dbReference>
<name>A0A7V4XQY8_9BACT</name>
<dbReference type="PANTHER" id="PTHR43764:SF1">
    <property type="entry name" value="MOLYBDOPTERIN MOLYBDOTRANSFERASE"/>
    <property type="match status" value="1"/>
</dbReference>
<dbReference type="UniPathway" id="UPA00344"/>
<evidence type="ECO:0000256" key="1">
    <source>
        <dbReference type="ARBA" id="ARBA00005046"/>
    </source>
</evidence>
<evidence type="ECO:0000256" key="6">
    <source>
        <dbReference type="ARBA" id="ARBA00058212"/>
    </source>
</evidence>
<evidence type="ECO:0000256" key="2">
    <source>
        <dbReference type="ARBA" id="ARBA00012509"/>
    </source>
</evidence>
<dbReference type="NCBIfam" id="TIGR00177">
    <property type="entry name" value="molyb_syn"/>
    <property type="match status" value="1"/>
</dbReference>
<evidence type="ECO:0000256" key="4">
    <source>
        <dbReference type="ARBA" id="ARBA00023150"/>
    </source>
</evidence>
<dbReference type="SUPFAM" id="SSF53218">
    <property type="entry name" value="Molybdenum cofactor biosynthesis proteins"/>
    <property type="match status" value="1"/>
</dbReference>
<dbReference type="SMART" id="SM00852">
    <property type="entry name" value="MoCF_biosynth"/>
    <property type="match status" value="1"/>
</dbReference>
<dbReference type="InterPro" id="IPR036425">
    <property type="entry name" value="MoaB/Mog-like_dom_sf"/>
</dbReference>
<evidence type="ECO:0000313" key="8">
    <source>
        <dbReference type="EMBL" id="HGY93491.1"/>
    </source>
</evidence>
<dbReference type="EC" id="2.7.7.75" evidence="2"/>
<dbReference type="CDD" id="cd00886">
    <property type="entry name" value="MogA_MoaB"/>
    <property type="match status" value="1"/>
</dbReference>
<organism evidence="8">
    <name type="scientific">Acidobacterium capsulatum</name>
    <dbReference type="NCBI Taxonomy" id="33075"/>
    <lineage>
        <taxon>Bacteria</taxon>
        <taxon>Pseudomonadati</taxon>
        <taxon>Acidobacteriota</taxon>
        <taxon>Terriglobia</taxon>
        <taxon>Terriglobales</taxon>
        <taxon>Acidobacteriaceae</taxon>
        <taxon>Acidobacterium</taxon>
    </lineage>
</organism>
<dbReference type="Pfam" id="PF00994">
    <property type="entry name" value="MoCF_biosynth"/>
    <property type="match status" value="1"/>
</dbReference>
<dbReference type="PANTHER" id="PTHR43764">
    <property type="entry name" value="MOLYBDENUM COFACTOR BIOSYNTHESIS"/>
    <property type="match status" value="1"/>
</dbReference>
<sequence>MISSAVITVSDSCFRGEREDVSGPAVALALAEAGFPVILRRTVPDEIEAIQAELLGCLAQARLVVTTGGTGIGPRDVTPDATRALCDRSLDGVAELMRAEGRQETIFSVLSRAFCGTSGSSIILNLPGSPRGAVTSLRAVLPLLPHALRLLQGDTQHDDTARDQEDH</sequence>
<comment type="function">
    <text evidence="6">Catalyzes the adenylation of molybdopterin as part of the biosynthesis of the molybdenum-cofactor.</text>
</comment>
<dbReference type="GO" id="GO:0061598">
    <property type="term" value="F:molybdopterin adenylyltransferase activity"/>
    <property type="evidence" value="ECO:0007669"/>
    <property type="project" value="UniProtKB-EC"/>
</dbReference>
<reference evidence="8" key="1">
    <citation type="journal article" date="2020" name="mSystems">
        <title>Genome- and Community-Level Interaction Insights into Carbon Utilization and Element Cycling Functions of Hydrothermarchaeota in Hydrothermal Sediment.</title>
        <authorList>
            <person name="Zhou Z."/>
            <person name="Liu Y."/>
            <person name="Xu W."/>
            <person name="Pan J."/>
            <person name="Luo Z.H."/>
            <person name="Li M."/>
        </authorList>
    </citation>
    <scope>NUCLEOTIDE SEQUENCE [LARGE SCALE GENOMIC DNA]</scope>
    <source>
        <strain evidence="8">SpSt-855</strain>
    </source>
</reference>
<comment type="catalytic activity">
    <reaction evidence="5">
        <text>molybdopterin + ATP + H(+) = adenylyl-molybdopterin + diphosphate</text>
        <dbReference type="Rhea" id="RHEA:31331"/>
        <dbReference type="ChEBI" id="CHEBI:15378"/>
        <dbReference type="ChEBI" id="CHEBI:30616"/>
        <dbReference type="ChEBI" id="CHEBI:33019"/>
        <dbReference type="ChEBI" id="CHEBI:58698"/>
        <dbReference type="ChEBI" id="CHEBI:62727"/>
        <dbReference type="EC" id="2.7.7.75"/>
    </reaction>
</comment>
<dbReference type="InterPro" id="IPR008284">
    <property type="entry name" value="MoCF_biosynth_CS"/>
</dbReference>
<dbReference type="EMBL" id="DTKL01000015">
    <property type="protein sequence ID" value="HGY93491.1"/>
    <property type="molecule type" value="Genomic_DNA"/>
</dbReference>
<dbReference type="AlphaFoldDB" id="A0A7V4XQY8"/>
<dbReference type="InterPro" id="IPR001453">
    <property type="entry name" value="MoaB/Mog_dom"/>
</dbReference>
<accession>A0A7V4XQY8</accession>